<evidence type="ECO:0000256" key="2">
    <source>
        <dbReference type="SAM" id="Phobius"/>
    </source>
</evidence>
<accession>A0A5N4B1X8</accession>
<dbReference type="AlphaFoldDB" id="A0A5N4B1X8"/>
<protein>
    <submittedName>
        <fullName evidence="3">Uncharacterized protein</fullName>
    </submittedName>
</protein>
<gene>
    <name evidence="3" type="ORF">PPYR_00533</name>
</gene>
<evidence type="ECO:0000256" key="1">
    <source>
        <dbReference type="SAM" id="MobiDB-lite"/>
    </source>
</evidence>
<dbReference type="Proteomes" id="UP000327044">
    <property type="component" value="Unassembled WGS sequence"/>
</dbReference>
<keyword evidence="2" id="KW-0812">Transmembrane</keyword>
<sequence length="159" mass="17799">MEDKVFLQAPPPPYSSGVSSPMAVGQGQQPQMAQIQNPPYPYHGQPQPNFGGPQPPLNTYNASPTPQDPYMSSPLIQQPPIAAINSTPRHYQPRPFGGIGFRNPKHNYIAIGIIVVVFLVLLIVFLTVFFTIFNKTNEMIDGAIQKHDEFQRKHFSDNW</sequence>
<feature type="compositionally biased region" description="Low complexity" evidence="1">
    <location>
        <begin position="15"/>
        <end position="36"/>
    </location>
</feature>
<keyword evidence="4" id="KW-1185">Reference proteome</keyword>
<organism evidence="3 4">
    <name type="scientific">Photinus pyralis</name>
    <name type="common">Common eastern firefly</name>
    <name type="synonym">Lampyris pyralis</name>
    <dbReference type="NCBI Taxonomy" id="7054"/>
    <lineage>
        <taxon>Eukaryota</taxon>
        <taxon>Metazoa</taxon>
        <taxon>Ecdysozoa</taxon>
        <taxon>Arthropoda</taxon>
        <taxon>Hexapoda</taxon>
        <taxon>Insecta</taxon>
        <taxon>Pterygota</taxon>
        <taxon>Neoptera</taxon>
        <taxon>Endopterygota</taxon>
        <taxon>Coleoptera</taxon>
        <taxon>Polyphaga</taxon>
        <taxon>Elateriformia</taxon>
        <taxon>Elateroidea</taxon>
        <taxon>Lampyridae</taxon>
        <taxon>Lampyrinae</taxon>
        <taxon>Photinus</taxon>
    </lineage>
</organism>
<keyword evidence="2" id="KW-1133">Transmembrane helix</keyword>
<reference evidence="3 4" key="1">
    <citation type="journal article" date="2018" name="Elife">
        <title>Firefly genomes illuminate parallel origins of bioluminescence in beetles.</title>
        <authorList>
            <person name="Fallon T.R."/>
            <person name="Lower S.E."/>
            <person name="Chang C.H."/>
            <person name="Bessho-Uehara M."/>
            <person name="Martin G.J."/>
            <person name="Bewick A.J."/>
            <person name="Behringer M."/>
            <person name="Debat H.J."/>
            <person name="Wong I."/>
            <person name="Day J.C."/>
            <person name="Suvorov A."/>
            <person name="Silva C.J."/>
            <person name="Stanger-Hall K.F."/>
            <person name="Hall D.W."/>
            <person name="Schmitz R.J."/>
            <person name="Nelson D.R."/>
            <person name="Lewis S.M."/>
            <person name="Shigenobu S."/>
            <person name="Bybee S.M."/>
            <person name="Larracuente A.M."/>
            <person name="Oba Y."/>
            <person name="Weng J.K."/>
        </authorList>
    </citation>
    <scope>NUCLEOTIDE SEQUENCE [LARGE SCALE GENOMIC DNA]</scope>
    <source>
        <strain evidence="3">1611_PpyrPB1</strain>
        <tissue evidence="3">Whole body</tissue>
    </source>
</reference>
<dbReference type="EMBL" id="VVIM01000001">
    <property type="protein sequence ID" value="KAB0803563.1"/>
    <property type="molecule type" value="Genomic_DNA"/>
</dbReference>
<feature type="region of interest" description="Disordered" evidence="1">
    <location>
        <begin position="1"/>
        <end position="75"/>
    </location>
</feature>
<evidence type="ECO:0000313" key="4">
    <source>
        <dbReference type="Proteomes" id="UP000327044"/>
    </source>
</evidence>
<proteinExistence type="predicted"/>
<evidence type="ECO:0000313" key="3">
    <source>
        <dbReference type="EMBL" id="KAB0803563.1"/>
    </source>
</evidence>
<keyword evidence="2" id="KW-0472">Membrane</keyword>
<name>A0A5N4B1X8_PHOPY</name>
<comment type="caution">
    <text evidence="3">The sequence shown here is derived from an EMBL/GenBank/DDBJ whole genome shotgun (WGS) entry which is preliminary data.</text>
</comment>
<dbReference type="InParanoid" id="A0A5N4B1X8"/>
<feature type="transmembrane region" description="Helical" evidence="2">
    <location>
        <begin position="108"/>
        <end position="133"/>
    </location>
</feature>